<name>A0AAJ1U865_9RHOB</name>
<dbReference type="AlphaFoldDB" id="A0AAJ1U865"/>
<organism evidence="4 5">
    <name type="scientific">Rhodalgimonas zhirmunskyi</name>
    <dbReference type="NCBI Taxonomy" id="2964767"/>
    <lineage>
        <taxon>Bacteria</taxon>
        <taxon>Pseudomonadati</taxon>
        <taxon>Pseudomonadota</taxon>
        <taxon>Alphaproteobacteria</taxon>
        <taxon>Rhodobacterales</taxon>
        <taxon>Roseobacteraceae</taxon>
        <taxon>Rhodalgimonas</taxon>
    </lineage>
</organism>
<dbReference type="InterPro" id="IPR042183">
    <property type="entry name" value="MmgE/PrpD_sf_1"/>
</dbReference>
<dbReference type="InterPro" id="IPR045336">
    <property type="entry name" value="MmgE_PrpD_N"/>
</dbReference>
<dbReference type="SUPFAM" id="SSF103378">
    <property type="entry name" value="2-methylcitrate dehydratase PrpD"/>
    <property type="match status" value="1"/>
</dbReference>
<evidence type="ECO:0000313" key="5">
    <source>
        <dbReference type="Proteomes" id="UP001227162"/>
    </source>
</evidence>
<sequence length="434" mass="46237">MPDTMSFLHDLGWSDLPPLAQIRVKMSLLDLIAIAAGAQDTQLTRIIADHAVAQFGGPHPMVFDARTASHAGVALALGMRIDSLDGHDGFNPSKGHIGCSLFPAALTLAQVRGASGAEFLATLAMGYEVGARAAIAQHASAPDYHTSGSWGAVAAAAASARQLQLSGAQTRHALGIAEYHGPRSQMMRCIDHPTMVKDGSGWGAMTGVSAAFLAQAGFTGAPALIVEDAPDVWADLGQRWYVTEQYFKPYPVCRWAQAPIEAALALRRAHGFAPGDIASVEIESFHACIRLATANPEATDEAQYSTSFPVALALLHGDIRPEHLSDAAITDPAAQHLSGLISMREHDHANAAFPLTRLARVTITLFSGQRLTSDWHEPRWDYTAPPSPDEISAKFRAYAGPVLGPARTRAIKDCVDDLEHRDLAELGALLFAPV</sequence>
<dbReference type="Gene3D" id="1.10.4100.10">
    <property type="entry name" value="2-methylcitrate dehydratase PrpD"/>
    <property type="match status" value="1"/>
</dbReference>
<dbReference type="PANTHER" id="PTHR16943">
    <property type="entry name" value="2-METHYLCITRATE DEHYDRATASE-RELATED"/>
    <property type="match status" value="1"/>
</dbReference>
<dbReference type="EMBL" id="JANFFA010000004">
    <property type="protein sequence ID" value="MDQ2095395.1"/>
    <property type="molecule type" value="Genomic_DNA"/>
</dbReference>
<evidence type="ECO:0000259" key="2">
    <source>
        <dbReference type="Pfam" id="PF03972"/>
    </source>
</evidence>
<gene>
    <name evidence="4" type="ORF">NOI20_14850</name>
</gene>
<dbReference type="PANTHER" id="PTHR16943:SF8">
    <property type="entry name" value="2-METHYLCITRATE DEHYDRATASE"/>
    <property type="match status" value="1"/>
</dbReference>
<dbReference type="GO" id="GO:0016829">
    <property type="term" value="F:lyase activity"/>
    <property type="evidence" value="ECO:0007669"/>
    <property type="project" value="InterPro"/>
</dbReference>
<reference evidence="4" key="2">
    <citation type="submission" date="2023-04" db="EMBL/GenBank/DDBJ databases">
        <title>'Rhodoalgimonas zhirmunskyi' gen. nov., isolated from a red alga.</title>
        <authorList>
            <person name="Nedashkovskaya O.I."/>
            <person name="Otstavnykh N.Y."/>
            <person name="Bystritskaya E.P."/>
            <person name="Balabanova L.A."/>
            <person name="Isaeva M.P."/>
        </authorList>
    </citation>
    <scope>NUCLEOTIDE SEQUENCE</scope>
    <source>
        <strain evidence="4">10Alg 79</strain>
    </source>
</reference>
<evidence type="ECO:0000259" key="3">
    <source>
        <dbReference type="Pfam" id="PF19305"/>
    </source>
</evidence>
<dbReference type="InterPro" id="IPR045337">
    <property type="entry name" value="MmgE_PrpD_C"/>
</dbReference>
<dbReference type="RefSeq" id="WP_317627014.1">
    <property type="nucleotide sequence ID" value="NZ_JANFFA010000004.1"/>
</dbReference>
<dbReference type="Pfam" id="PF19305">
    <property type="entry name" value="MmgE_PrpD_C"/>
    <property type="match status" value="1"/>
</dbReference>
<dbReference type="Proteomes" id="UP001227162">
    <property type="component" value="Unassembled WGS sequence"/>
</dbReference>
<feature type="domain" description="MmgE/PrpD C-terminal" evidence="3">
    <location>
        <begin position="250"/>
        <end position="419"/>
    </location>
</feature>
<dbReference type="InterPro" id="IPR042188">
    <property type="entry name" value="MmgE/PrpD_sf_2"/>
</dbReference>
<dbReference type="Gene3D" id="3.30.1330.120">
    <property type="entry name" value="2-methylcitrate dehydratase PrpD"/>
    <property type="match status" value="1"/>
</dbReference>
<feature type="domain" description="MmgE/PrpD N-terminal" evidence="2">
    <location>
        <begin position="6"/>
        <end position="227"/>
    </location>
</feature>
<dbReference type="InterPro" id="IPR005656">
    <property type="entry name" value="MmgE_PrpD"/>
</dbReference>
<comment type="similarity">
    <text evidence="1">Belongs to the PrpD family.</text>
</comment>
<reference evidence="4" key="1">
    <citation type="submission" date="2022-07" db="EMBL/GenBank/DDBJ databases">
        <authorList>
            <person name="Otstavnykh N."/>
            <person name="Isaeva M."/>
            <person name="Bystritskaya E."/>
        </authorList>
    </citation>
    <scope>NUCLEOTIDE SEQUENCE</scope>
    <source>
        <strain evidence="4">10Alg 79</strain>
    </source>
</reference>
<evidence type="ECO:0000313" key="4">
    <source>
        <dbReference type="EMBL" id="MDQ2095395.1"/>
    </source>
</evidence>
<dbReference type="Pfam" id="PF03972">
    <property type="entry name" value="MmgE_PrpD_N"/>
    <property type="match status" value="1"/>
</dbReference>
<dbReference type="InterPro" id="IPR036148">
    <property type="entry name" value="MmgE/PrpD_sf"/>
</dbReference>
<keyword evidence="5" id="KW-1185">Reference proteome</keyword>
<evidence type="ECO:0000256" key="1">
    <source>
        <dbReference type="ARBA" id="ARBA00006174"/>
    </source>
</evidence>
<protein>
    <submittedName>
        <fullName evidence="4">MmgE/PrpD family protein</fullName>
    </submittedName>
</protein>
<proteinExistence type="inferred from homology"/>
<accession>A0AAJ1U865</accession>
<comment type="caution">
    <text evidence="4">The sequence shown here is derived from an EMBL/GenBank/DDBJ whole genome shotgun (WGS) entry which is preliminary data.</text>
</comment>